<dbReference type="Pfam" id="PF11157">
    <property type="entry name" value="DUF2937"/>
    <property type="match status" value="1"/>
</dbReference>
<feature type="transmembrane region" description="Helical" evidence="1">
    <location>
        <begin position="134"/>
        <end position="162"/>
    </location>
</feature>
<sequence>MLRSYIRLVLFALGLLVAVQVPGFIKDYGLRLDAHRLEAVQALKGFEDSAARFFDGDLNALLAHYRSSADPVFQRDADNIEVLMRRARLFEREWQALQGPWYSRAWHLAASPNRELLQETLDNYSYQLVLAPEAIAWGLAGGLLLAWLAELLIVSAGALIGAGGNRRMARRHWV</sequence>
<dbReference type="PIRSF" id="PIRSF029393">
    <property type="entry name" value="UCP029393"/>
    <property type="match status" value="1"/>
</dbReference>
<dbReference type="AlphaFoldDB" id="A0A1H0M052"/>
<reference evidence="3" key="1">
    <citation type="submission" date="2016-10" db="EMBL/GenBank/DDBJ databases">
        <authorList>
            <person name="Varghese N."/>
            <person name="Submissions S."/>
        </authorList>
    </citation>
    <scope>NUCLEOTIDE SEQUENCE [LARGE SCALE GENOMIC DNA]</scope>
    <source>
        <strain evidence="3">JCM 21621</strain>
    </source>
</reference>
<dbReference type="InterPro" id="IPR022584">
    <property type="entry name" value="DUF2937"/>
</dbReference>
<protein>
    <recommendedName>
        <fullName evidence="4">DUF2937 family protein</fullName>
    </recommendedName>
</protein>
<dbReference type="EMBL" id="FNIJ01000015">
    <property type="protein sequence ID" value="SDO73777.1"/>
    <property type="molecule type" value="Genomic_DNA"/>
</dbReference>
<keyword evidence="3" id="KW-1185">Reference proteome</keyword>
<keyword evidence="1" id="KW-0472">Membrane</keyword>
<dbReference type="Proteomes" id="UP000242957">
    <property type="component" value="Unassembled WGS sequence"/>
</dbReference>
<dbReference type="RefSeq" id="WP_084313790.1">
    <property type="nucleotide sequence ID" value="NZ_FNIJ01000015.1"/>
</dbReference>
<keyword evidence="1" id="KW-0812">Transmembrane</keyword>
<dbReference type="OrthoDB" id="7021410at2"/>
<accession>A0A1H0M052</accession>
<proteinExistence type="predicted"/>
<evidence type="ECO:0000313" key="2">
    <source>
        <dbReference type="EMBL" id="SDO73777.1"/>
    </source>
</evidence>
<keyword evidence="1" id="KW-1133">Transmembrane helix</keyword>
<evidence type="ECO:0000256" key="1">
    <source>
        <dbReference type="SAM" id="Phobius"/>
    </source>
</evidence>
<organism evidence="2 3">
    <name type="scientific">Pseudomonas jinjuensis</name>
    <dbReference type="NCBI Taxonomy" id="198616"/>
    <lineage>
        <taxon>Bacteria</taxon>
        <taxon>Pseudomonadati</taxon>
        <taxon>Pseudomonadota</taxon>
        <taxon>Gammaproteobacteria</taxon>
        <taxon>Pseudomonadales</taxon>
        <taxon>Pseudomonadaceae</taxon>
        <taxon>Pseudomonas</taxon>
    </lineage>
</organism>
<gene>
    <name evidence="2" type="ORF">SAMN05216193_11539</name>
</gene>
<dbReference type="STRING" id="198616.SAMN05216193_11539"/>
<dbReference type="InterPro" id="IPR016917">
    <property type="entry name" value="UCP029393"/>
</dbReference>
<evidence type="ECO:0008006" key="4">
    <source>
        <dbReference type="Google" id="ProtNLM"/>
    </source>
</evidence>
<name>A0A1H0M052_9PSED</name>
<evidence type="ECO:0000313" key="3">
    <source>
        <dbReference type="Proteomes" id="UP000242957"/>
    </source>
</evidence>